<evidence type="ECO:0000313" key="3">
    <source>
        <dbReference type="Proteomes" id="UP001141253"/>
    </source>
</evidence>
<gene>
    <name evidence="2" type="ORF">OIU77_020652</name>
</gene>
<name>A0ABQ9CA21_9ROSI</name>
<accession>A0ABQ9CA21</accession>
<dbReference type="Proteomes" id="UP001141253">
    <property type="component" value="Chromosome 4"/>
</dbReference>
<evidence type="ECO:0000256" key="1">
    <source>
        <dbReference type="SAM" id="SignalP"/>
    </source>
</evidence>
<proteinExistence type="predicted"/>
<organism evidence="2 3">
    <name type="scientific">Salix suchowensis</name>
    <dbReference type="NCBI Taxonomy" id="1278906"/>
    <lineage>
        <taxon>Eukaryota</taxon>
        <taxon>Viridiplantae</taxon>
        <taxon>Streptophyta</taxon>
        <taxon>Embryophyta</taxon>
        <taxon>Tracheophyta</taxon>
        <taxon>Spermatophyta</taxon>
        <taxon>Magnoliopsida</taxon>
        <taxon>eudicotyledons</taxon>
        <taxon>Gunneridae</taxon>
        <taxon>Pentapetalae</taxon>
        <taxon>rosids</taxon>
        <taxon>fabids</taxon>
        <taxon>Malpighiales</taxon>
        <taxon>Salicaceae</taxon>
        <taxon>Saliceae</taxon>
        <taxon>Salix</taxon>
    </lineage>
</organism>
<dbReference type="PANTHER" id="PTHR45693">
    <property type="entry name" value="TRANSCRIPTION FACTOR TGA9"/>
    <property type="match status" value="1"/>
</dbReference>
<reference evidence="2" key="1">
    <citation type="submission" date="2022-10" db="EMBL/GenBank/DDBJ databases">
        <authorList>
            <person name="Hyden B.L."/>
            <person name="Feng K."/>
            <person name="Yates T."/>
            <person name="Jawdy S."/>
            <person name="Smart L.B."/>
            <person name="Muchero W."/>
        </authorList>
    </citation>
    <scope>NUCLEOTIDE SEQUENCE</scope>
    <source>
        <tissue evidence="2">Shoot tip</tissue>
    </source>
</reference>
<dbReference type="PANTHER" id="PTHR45693:SF9">
    <property type="entry name" value="TRANSCRIPTION FACTOR TGA9"/>
    <property type="match status" value="1"/>
</dbReference>
<evidence type="ECO:0000313" key="2">
    <source>
        <dbReference type="EMBL" id="KAJ6395445.1"/>
    </source>
</evidence>
<feature type="signal peptide" evidence="1">
    <location>
        <begin position="1"/>
        <end position="17"/>
    </location>
</feature>
<feature type="chain" id="PRO_5047245972" evidence="1">
    <location>
        <begin position="18"/>
        <end position="93"/>
    </location>
</feature>
<protein>
    <submittedName>
        <fullName evidence="2">Uncharacterized protein</fullName>
    </submittedName>
</protein>
<dbReference type="EMBL" id="JAPFFI010000004">
    <property type="protein sequence ID" value="KAJ6395445.1"/>
    <property type="molecule type" value="Genomic_DNA"/>
</dbReference>
<keyword evidence="3" id="KW-1185">Reference proteome</keyword>
<sequence>MSLLLIIILIIIITIQADNLRQQTLHQLRRILTVRQVARSFLVIGEYYGRLRALSTLWSSRPRETMMSEDNSCQTTTDLQMVHPAQNHHFANF</sequence>
<keyword evidence="1" id="KW-0732">Signal</keyword>
<reference evidence="2" key="2">
    <citation type="journal article" date="2023" name="Int. J. Mol. Sci.">
        <title>De Novo Assembly and Annotation of 11 Diverse Shrub Willow (Salix) Genomes Reveals Novel Gene Organization in Sex-Linked Regions.</title>
        <authorList>
            <person name="Hyden B."/>
            <person name="Feng K."/>
            <person name="Yates T.B."/>
            <person name="Jawdy S."/>
            <person name="Cereghino C."/>
            <person name="Smart L.B."/>
            <person name="Muchero W."/>
        </authorList>
    </citation>
    <scope>NUCLEOTIDE SEQUENCE</scope>
    <source>
        <tissue evidence="2">Shoot tip</tissue>
    </source>
</reference>
<comment type="caution">
    <text evidence="2">The sequence shown here is derived from an EMBL/GenBank/DDBJ whole genome shotgun (WGS) entry which is preliminary data.</text>
</comment>